<feature type="binding site" evidence="17">
    <location>
        <position position="401"/>
    </location>
    <ligand>
        <name>(6S)-NADPHX</name>
        <dbReference type="ChEBI" id="CHEBI:64076"/>
    </ligand>
</feature>
<feature type="binding site" evidence="17">
    <location>
        <begin position="439"/>
        <end position="443"/>
    </location>
    <ligand>
        <name>AMP</name>
        <dbReference type="ChEBI" id="CHEBI:456215"/>
    </ligand>
</feature>
<evidence type="ECO:0000256" key="8">
    <source>
        <dbReference type="ARBA" id="ARBA00022857"/>
    </source>
</evidence>
<reference evidence="22 23" key="1">
    <citation type="submission" date="2023-09" db="EMBL/GenBank/DDBJ databases">
        <authorList>
            <person name="Rey-Velasco X."/>
        </authorList>
    </citation>
    <scope>NUCLEOTIDE SEQUENCE [LARGE SCALE GENOMIC DNA]</scope>
    <source>
        <strain evidence="22 23">F158</strain>
    </source>
</reference>
<evidence type="ECO:0000256" key="18">
    <source>
        <dbReference type="HAMAP-Rule" id="MF_01966"/>
    </source>
</evidence>
<dbReference type="PANTHER" id="PTHR12592:SF0">
    <property type="entry name" value="ATP-DEPENDENT (S)-NAD(P)H-HYDRATE DEHYDRATASE"/>
    <property type="match status" value="1"/>
</dbReference>
<evidence type="ECO:0000256" key="19">
    <source>
        <dbReference type="PIRNR" id="PIRNR017184"/>
    </source>
</evidence>
<evidence type="ECO:0000256" key="13">
    <source>
        <dbReference type="ARBA" id="ARBA00023268"/>
    </source>
</evidence>
<comment type="cofactor">
    <cofactor evidence="18 19">
        <name>K(+)</name>
        <dbReference type="ChEBI" id="CHEBI:29103"/>
    </cofactor>
    <text evidence="18 19">Binds 1 potassium ion per subunit.</text>
</comment>
<feature type="binding site" evidence="17">
    <location>
        <position position="350"/>
    </location>
    <ligand>
        <name>(6S)-NADPHX</name>
        <dbReference type="ChEBI" id="CHEBI:64076"/>
    </ligand>
</feature>
<feature type="binding site" evidence="18">
    <location>
        <begin position="68"/>
        <end position="72"/>
    </location>
    <ligand>
        <name>(6S)-NADPHX</name>
        <dbReference type="ChEBI" id="CHEBI:64076"/>
    </ligand>
</feature>
<comment type="catalytic activity">
    <reaction evidence="16 17 19">
        <text>(6S)-NADPHX + ADP = AMP + phosphate + NADPH + H(+)</text>
        <dbReference type="Rhea" id="RHEA:32235"/>
        <dbReference type="ChEBI" id="CHEBI:15378"/>
        <dbReference type="ChEBI" id="CHEBI:43474"/>
        <dbReference type="ChEBI" id="CHEBI:57783"/>
        <dbReference type="ChEBI" id="CHEBI:64076"/>
        <dbReference type="ChEBI" id="CHEBI:456215"/>
        <dbReference type="ChEBI" id="CHEBI:456216"/>
        <dbReference type="EC" id="4.2.1.136"/>
    </reaction>
</comment>
<dbReference type="NCBIfam" id="TIGR00197">
    <property type="entry name" value="yjeF_nterm"/>
    <property type="match status" value="1"/>
</dbReference>
<keyword evidence="9 18" id="KW-0630">Potassium</keyword>
<keyword evidence="13" id="KW-0511">Multifunctional enzyme</keyword>
<evidence type="ECO:0000256" key="3">
    <source>
        <dbReference type="ARBA" id="ARBA00006001"/>
    </source>
</evidence>
<keyword evidence="8 17" id="KW-0521">NADP</keyword>
<comment type="catalytic activity">
    <reaction evidence="1 18 19">
        <text>(6R)-NADHX = (6S)-NADHX</text>
        <dbReference type="Rhea" id="RHEA:32215"/>
        <dbReference type="ChEBI" id="CHEBI:64074"/>
        <dbReference type="ChEBI" id="CHEBI:64075"/>
        <dbReference type="EC" id="5.1.99.6"/>
    </reaction>
</comment>
<dbReference type="Proteomes" id="UP001265259">
    <property type="component" value="Unassembled WGS sequence"/>
</dbReference>
<comment type="subunit">
    <text evidence="17">Homotetramer.</text>
</comment>
<organism evidence="22 23">
    <name type="scientific">Tropicimonas omnivorans</name>
    <dbReference type="NCBI Taxonomy" id="3075590"/>
    <lineage>
        <taxon>Bacteria</taxon>
        <taxon>Pseudomonadati</taxon>
        <taxon>Pseudomonadota</taxon>
        <taxon>Alphaproteobacteria</taxon>
        <taxon>Rhodobacterales</taxon>
        <taxon>Roseobacteraceae</taxon>
        <taxon>Tropicimonas</taxon>
    </lineage>
</organism>
<feature type="binding site" evidence="17">
    <location>
        <position position="473"/>
    </location>
    <ligand>
        <name>(6S)-NADPHX</name>
        <dbReference type="ChEBI" id="CHEBI:64076"/>
    </ligand>
</feature>
<comment type="similarity">
    <text evidence="4 19">In the C-terminal section; belongs to the NnrD/CARKD family.</text>
</comment>
<feature type="binding site" evidence="17">
    <location>
        <position position="472"/>
    </location>
    <ligand>
        <name>AMP</name>
        <dbReference type="ChEBI" id="CHEBI:456215"/>
    </ligand>
</feature>
<gene>
    <name evidence="18" type="primary">nnrE</name>
    <name evidence="17" type="synonym">nnrD</name>
    <name evidence="22" type="ORF">RM543_15665</name>
</gene>
<sequence length="531" mass="54263">MSSVEIHQMRDCPTSAQMGAIETSAMKDGVTTGAEMMRRAGRALARAALEASGAGPGDRALVLCGPGNNGGDGYVAASALREAGLDVQVSALGDPRNLRGDAALFVEEWGEAIAPLDPEALGQGPRPALMIDAVFGTGLSRPVPDVLPKAFAAIRSAPGAGPLTIVAADIPSGIQSDTGALLAPGGAEEVLAADLTIAFHAAKPGHFLEQGPALCGTLEIASIGLSQDDRTPPLTEPHEGDITRLVAPGAAEAAKWLAGWARPEPGGHKFSRGHVLVLGGGPGKGGAARMAARAALRTGAGLVTLGVPADAITENAARLDAIMLSVVETADDLGGMLEDDRLSALVLGPGLGIGERTRAMVRVSLDARRATILDADALTSFADHPEELFDRLHEDAILTPHEGEFARLFPDLGLKSRDMSKIDAARRAADRAGCVILLKGAATIVASPGGAASLHPGLYERDTRWLATAGAGDTLCGILAGLAAHAPDGRLHGAAECATSIHAEAARSFGPGLIAEDIPDRIPDLYRAHGL</sequence>
<dbReference type="Pfam" id="PF03853">
    <property type="entry name" value="YjeF_N"/>
    <property type="match status" value="1"/>
</dbReference>
<evidence type="ECO:0000256" key="11">
    <source>
        <dbReference type="ARBA" id="ARBA00023235"/>
    </source>
</evidence>
<proteinExistence type="inferred from homology"/>
<dbReference type="SUPFAM" id="SSF53613">
    <property type="entry name" value="Ribokinase-like"/>
    <property type="match status" value="1"/>
</dbReference>
<comment type="catalytic activity">
    <reaction evidence="2 18 19">
        <text>(6R)-NADPHX = (6S)-NADPHX</text>
        <dbReference type="Rhea" id="RHEA:32227"/>
        <dbReference type="ChEBI" id="CHEBI:64076"/>
        <dbReference type="ChEBI" id="CHEBI:64077"/>
        <dbReference type="EC" id="5.1.99.6"/>
    </reaction>
</comment>
<comment type="similarity">
    <text evidence="17">Belongs to the NnrD/CARKD family.</text>
</comment>
<feature type="binding site" evidence="18">
    <location>
        <position position="172"/>
    </location>
    <ligand>
        <name>K(+)</name>
        <dbReference type="ChEBI" id="CHEBI:29103"/>
    </ligand>
</feature>
<keyword evidence="7 17" id="KW-0067">ATP-binding</keyword>
<evidence type="ECO:0000256" key="2">
    <source>
        <dbReference type="ARBA" id="ARBA00000909"/>
    </source>
</evidence>
<dbReference type="InterPro" id="IPR036652">
    <property type="entry name" value="YjeF_N_dom_sf"/>
</dbReference>
<evidence type="ECO:0000313" key="23">
    <source>
        <dbReference type="Proteomes" id="UP001265259"/>
    </source>
</evidence>
<comment type="similarity">
    <text evidence="18">Belongs to the NnrE/AIBP family.</text>
</comment>
<dbReference type="Gene3D" id="3.40.1190.20">
    <property type="match status" value="1"/>
</dbReference>
<comment type="caution">
    <text evidence="18">Lacks conserved residue(s) required for the propagation of feature annotation.</text>
</comment>
<evidence type="ECO:0000256" key="16">
    <source>
        <dbReference type="ARBA" id="ARBA00049209"/>
    </source>
</evidence>
<dbReference type="PROSITE" id="PS51383">
    <property type="entry name" value="YJEF_C_3"/>
    <property type="match status" value="1"/>
</dbReference>
<feature type="binding site" evidence="17">
    <location>
        <position position="287"/>
    </location>
    <ligand>
        <name>(6S)-NADPHX</name>
        <dbReference type="ChEBI" id="CHEBI:64076"/>
    </ligand>
</feature>
<dbReference type="InterPro" id="IPR004443">
    <property type="entry name" value="YjeF_N_dom"/>
</dbReference>
<evidence type="ECO:0000256" key="4">
    <source>
        <dbReference type="ARBA" id="ARBA00009524"/>
    </source>
</evidence>
<keyword evidence="12 17" id="KW-0456">Lyase</keyword>
<evidence type="ECO:0000256" key="6">
    <source>
        <dbReference type="ARBA" id="ARBA00022741"/>
    </source>
</evidence>
<dbReference type="InterPro" id="IPR000631">
    <property type="entry name" value="CARKD"/>
</dbReference>
<dbReference type="PANTHER" id="PTHR12592">
    <property type="entry name" value="ATP-DEPENDENT (S)-NAD(P)H-HYDRATE DEHYDRATASE FAMILY MEMBER"/>
    <property type="match status" value="1"/>
</dbReference>
<comment type="caution">
    <text evidence="22">The sequence shown here is derived from an EMBL/GenBank/DDBJ whole genome shotgun (WGS) entry which is preliminary data.</text>
</comment>
<evidence type="ECO:0000313" key="22">
    <source>
        <dbReference type="EMBL" id="MDT0684123.1"/>
    </source>
</evidence>
<evidence type="ECO:0000256" key="10">
    <source>
        <dbReference type="ARBA" id="ARBA00023027"/>
    </source>
</evidence>
<feature type="domain" description="YjeF N-terminal" evidence="21">
    <location>
        <begin position="18"/>
        <end position="231"/>
    </location>
</feature>
<keyword evidence="11 18" id="KW-0413">Isomerase</keyword>
<dbReference type="HAMAP" id="MF_01966">
    <property type="entry name" value="NADHX_epimerase"/>
    <property type="match status" value="1"/>
</dbReference>
<comment type="cofactor">
    <cofactor evidence="17">
        <name>Mg(2+)</name>
        <dbReference type="ChEBI" id="CHEBI:18420"/>
    </cofactor>
</comment>
<keyword evidence="5 18" id="KW-0479">Metal-binding</keyword>
<feature type="binding site" evidence="18">
    <location>
        <position position="169"/>
    </location>
    <ligand>
        <name>(6S)-NADPHX</name>
        <dbReference type="ChEBI" id="CHEBI:64076"/>
    </ligand>
</feature>
<dbReference type="InterPro" id="IPR030677">
    <property type="entry name" value="Nnr"/>
</dbReference>
<feature type="binding site" evidence="18">
    <location>
        <position position="69"/>
    </location>
    <ligand>
        <name>K(+)</name>
        <dbReference type="ChEBI" id="CHEBI:29103"/>
    </ligand>
</feature>
<dbReference type="EC" id="5.1.99.6" evidence="19"/>
<evidence type="ECO:0000259" key="21">
    <source>
        <dbReference type="PROSITE" id="PS51385"/>
    </source>
</evidence>
<evidence type="ECO:0000256" key="17">
    <source>
        <dbReference type="HAMAP-Rule" id="MF_01965"/>
    </source>
</evidence>
<comment type="function">
    <text evidence="14 19">Bifunctional enzyme that catalyzes the epimerization of the S- and R-forms of NAD(P)HX and the dehydration of the S-form of NAD(P)HX at the expense of ADP, which is converted to AMP. This allows the repair of both epimers of NAD(P)HX, a damaged form of NAD(P)H that is a result of enzymatic or heat-dependent hydration.</text>
</comment>
<dbReference type="HAMAP" id="MF_01965">
    <property type="entry name" value="NADHX_dehydratase"/>
    <property type="match status" value="1"/>
</dbReference>
<keyword evidence="23" id="KW-1185">Reference proteome</keyword>
<feature type="domain" description="YjeF C-terminal" evidence="20">
    <location>
        <begin position="252"/>
        <end position="529"/>
    </location>
</feature>
<dbReference type="PROSITE" id="PS51385">
    <property type="entry name" value="YJEF_N"/>
    <property type="match status" value="1"/>
</dbReference>
<evidence type="ECO:0000256" key="9">
    <source>
        <dbReference type="ARBA" id="ARBA00022958"/>
    </source>
</evidence>
<evidence type="ECO:0000259" key="20">
    <source>
        <dbReference type="PROSITE" id="PS51383"/>
    </source>
</evidence>
<comment type="function">
    <text evidence="18">Catalyzes the epimerization of the S- and R-forms of NAD(P)HX, a damaged form of NAD(P)H that is a result of enzymatic or heat-dependent hydration. This is a prerequisite for the S-specific NAD(P)H-hydrate dehydratase to allow the repair of both epimers of NAD(P)HX.</text>
</comment>
<dbReference type="PIRSF" id="PIRSF017184">
    <property type="entry name" value="Nnr"/>
    <property type="match status" value="1"/>
</dbReference>
<evidence type="ECO:0000256" key="1">
    <source>
        <dbReference type="ARBA" id="ARBA00000013"/>
    </source>
</evidence>
<comment type="function">
    <text evidence="17">Catalyzes the dehydration of the S-form of NAD(P)HX at the expense of ADP, which is converted to AMP. Together with NAD(P)HX epimerase, which catalyzes the epimerization of the S- and R-forms, the enzyme allows the repair of both epimers of NAD(P)HX, a damaged form of NAD(P)H that is a result of enzymatic or heat-dependent hydration.</text>
</comment>
<evidence type="ECO:0000256" key="15">
    <source>
        <dbReference type="ARBA" id="ARBA00048238"/>
    </source>
</evidence>
<dbReference type="EC" id="4.2.1.136" evidence="19"/>
<feature type="binding site" evidence="18">
    <location>
        <position position="132"/>
    </location>
    <ligand>
        <name>K(+)</name>
        <dbReference type="ChEBI" id="CHEBI:29103"/>
    </ligand>
</feature>
<dbReference type="Pfam" id="PF01256">
    <property type="entry name" value="Carb_kinase"/>
    <property type="match status" value="1"/>
</dbReference>
<evidence type="ECO:0000256" key="12">
    <source>
        <dbReference type="ARBA" id="ARBA00023239"/>
    </source>
</evidence>
<dbReference type="Gene3D" id="3.40.50.10260">
    <property type="entry name" value="YjeF N-terminal domain"/>
    <property type="match status" value="1"/>
</dbReference>
<evidence type="ECO:0000256" key="5">
    <source>
        <dbReference type="ARBA" id="ARBA00022723"/>
    </source>
</evidence>
<dbReference type="EMBL" id="JAVRHL010000003">
    <property type="protein sequence ID" value="MDT0684123.1"/>
    <property type="molecule type" value="Genomic_DNA"/>
</dbReference>
<dbReference type="RefSeq" id="WP_311693247.1">
    <property type="nucleotide sequence ID" value="NZ_JAVRHL010000003.1"/>
</dbReference>
<dbReference type="InterPro" id="IPR029056">
    <property type="entry name" value="Ribokinase-like"/>
</dbReference>
<keyword evidence="6 17" id="KW-0547">Nucleotide-binding</keyword>
<evidence type="ECO:0000256" key="14">
    <source>
        <dbReference type="ARBA" id="ARBA00025153"/>
    </source>
</evidence>
<dbReference type="CDD" id="cd01171">
    <property type="entry name" value="YXKO-related"/>
    <property type="match status" value="1"/>
</dbReference>
<evidence type="ECO:0000256" key="7">
    <source>
        <dbReference type="ARBA" id="ARBA00022840"/>
    </source>
</evidence>
<dbReference type="NCBIfam" id="TIGR00196">
    <property type="entry name" value="yjeF_cterm"/>
    <property type="match status" value="1"/>
</dbReference>
<name>A0ABU3DK78_9RHOB</name>
<keyword evidence="10 17" id="KW-0520">NAD</keyword>
<comment type="catalytic activity">
    <reaction evidence="15 17 19">
        <text>(6S)-NADHX + ADP = AMP + phosphate + NADH + H(+)</text>
        <dbReference type="Rhea" id="RHEA:32223"/>
        <dbReference type="ChEBI" id="CHEBI:15378"/>
        <dbReference type="ChEBI" id="CHEBI:43474"/>
        <dbReference type="ChEBI" id="CHEBI:57945"/>
        <dbReference type="ChEBI" id="CHEBI:64074"/>
        <dbReference type="ChEBI" id="CHEBI:456215"/>
        <dbReference type="ChEBI" id="CHEBI:456216"/>
        <dbReference type="EC" id="4.2.1.136"/>
    </reaction>
</comment>
<protein>
    <recommendedName>
        <fullName evidence="19">Bifunctional NAD(P)H-hydrate repair enzyme</fullName>
    </recommendedName>
    <alternativeName>
        <fullName evidence="19">Nicotinamide nucleotide repair protein</fullName>
    </alternativeName>
    <domain>
        <recommendedName>
            <fullName evidence="19">ADP-dependent (S)-NAD(P)H-hydrate dehydratase</fullName>
            <ecNumber evidence="19">4.2.1.136</ecNumber>
        </recommendedName>
        <alternativeName>
            <fullName evidence="19">ADP-dependent NAD(P)HX dehydratase</fullName>
        </alternativeName>
    </domain>
    <domain>
        <recommendedName>
            <fullName evidence="19">NAD(P)H-hydrate epimerase</fullName>
            <ecNumber evidence="19">5.1.99.6</ecNumber>
        </recommendedName>
    </domain>
</protein>
<dbReference type="SUPFAM" id="SSF64153">
    <property type="entry name" value="YjeF N-terminal domain-like"/>
    <property type="match status" value="1"/>
</dbReference>
<comment type="similarity">
    <text evidence="3 19">In the N-terminal section; belongs to the NnrE/AIBP family.</text>
</comment>
<accession>A0ABU3DK78</accession>
<feature type="binding site" evidence="18">
    <location>
        <begin position="136"/>
        <end position="142"/>
    </location>
    <ligand>
        <name>(6S)-NADPHX</name>
        <dbReference type="ChEBI" id="CHEBI:64076"/>
    </ligand>
</feature>